<dbReference type="InterPro" id="IPR047111">
    <property type="entry name" value="YbaP-like"/>
</dbReference>
<evidence type="ECO:0008006" key="2">
    <source>
        <dbReference type="Google" id="ProtNLM"/>
    </source>
</evidence>
<reference evidence="1" key="1">
    <citation type="submission" date="2018-06" db="EMBL/GenBank/DDBJ databases">
        <authorList>
            <person name="Zhirakovskaya E."/>
        </authorList>
    </citation>
    <scope>NUCLEOTIDE SEQUENCE</scope>
</reference>
<dbReference type="AlphaFoldDB" id="A0A3B0SLI2"/>
<organism evidence="1">
    <name type="scientific">hydrothermal vent metagenome</name>
    <dbReference type="NCBI Taxonomy" id="652676"/>
    <lineage>
        <taxon>unclassified sequences</taxon>
        <taxon>metagenomes</taxon>
        <taxon>ecological metagenomes</taxon>
    </lineage>
</organism>
<dbReference type="PANTHER" id="PTHR40590">
    <property type="entry name" value="CYTOPLASMIC PROTEIN-RELATED"/>
    <property type="match status" value="1"/>
</dbReference>
<dbReference type="PANTHER" id="PTHR40590:SF1">
    <property type="entry name" value="CYTOPLASMIC PROTEIN"/>
    <property type="match status" value="1"/>
</dbReference>
<dbReference type="EMBL" id="UOEH01000220">
    <property type="protein sequence ID" value="VAV97263.1"/>
    <property type="molecule type" value="Genomic_DNA"/>
</dbReference>
<proteinExistence type="predicted"/>
<evidence type="ECO:0000313" key="1">
    <source>
        <dbReference type="EMBL" id="VAV97263.1"/>
    </source>
</evidence>
<sequence length="344" mass="37647">MLNPILRIRANMVAMAVFAISFSLYIQPAVAQPVEANEPSPSQATPAMWRVTDADSEFTLLGTFHFLPPELQWRSTAFNDAFRHADVVYFEVDAEAPGAQATTVRIMMTQGFNPQGALLSDMLEPGDVRKLQDISKSLSLRFAALNPMRPWQAFLTLSVQLIVQQGFDPGSGVDSILLPEARTLGKEVRFFETLGQQLELFTGLEPKVEKALLVLTINDWDEEVAAFDRLFTAWRTGDADFIDEVMNTSMHKKVPEVFQRLIVERNKAWATEITRVMKEGGGNGFVAVGAGHLVGGDYSVPALLAAEGFEVSRYGLDAAAPAANDNAAPDDEDIGALLKALEDG</sequence>
<dbReference type="Pfam" id="PF01963">
    <property type="entry name" value="TraB_PrgY_gumN"/>
    <property type="match status" value="1"/>
</dbReference>
<gene>
    <name evidence="1" type="ORF">MNBD_ALPHA05-1100</name>
</gene>
<dbReference type="CDD" id="cd14789">
    <property type="entry name" value="Tiki"/>
    <property type="match status" value="1"/>
</dbReference>
<dbReference type="InterPro" id="IPR002816">
    <property type="entry name" value="TraB/PrgY/GumN_fam"/>
</dbReference>
<accession>A0A3B0SLI2</accession>
<protein>
    <recommendedName>
        <fullName evidence="2">TraB/GumN family protein</fullName>
    </recommendedName>
</protein>
<name>A0A3B0SLI2_9ZZZZ</name>